<name>A0A7Y0LA13_9FIRM</name>
<evidence type="ECO:0000313" key="2">
    <source>
        <dbReference type="Proteomes" id="UP000533476"/>
    </source>
</evidence>
<evidence type="ECO:0000313" key="1">
    <source>
        <dbReference type="EMBL" id="NMP24624.1"/>
    </source>
</evidence>
<protein>
    <submittedName>
        <fullName evidence="1">Uncharacterized protein</fullName>
    </submittedName>
</protein>
<dbReference type="EMBL" id="JABBVZ010000129">
    <property type="protein sequence ID" value="NMP24624.1"/>
    <property type="molecule type" value="Genomic_DNA"/>
</dbReference>
<reference evidence="1 2" key="1">
    <citation type="submission" date="2020-04" db="EMBL/GenBank/DDBJ databases">
        <authorList>
            <person name="Zhang R."/>
            <person name="Schippers A."/>
        </authorList>
    </citation>
    <scope>NUCLEOTIDE SEQUENCE [LARGE SCALE GENOMIC DNA]</scope>
    <source>
        <strain evidence="1 2">DSM 109850</strain>
    </source>
</reference>
<sequence>MTSPIPHRRQLVQRLKDYPKEHARFLELTREEYYRNLEPIHLPTDSVASARIDGMPHAAVAMASNPTLRIVISREAILERLQAQRDQLSATITRLTDRLFQFWDWWTTLTDVQRWFVQWRWWEGATYEQVARNFLADGDRFRGYVPDSVKKVLRFEEELLADLEALWYGDPLADESEDKN</sequence>
<dbReference type="AlphaFoldDB" id="A0A7Y0LA13"/>
<dbReference type="Proteomes" id="UP000533476">
    <property type="component" value="Unassembled WGS sequence"/>
</dbReference>
<keyword evidence="2" id="KW-1185">Reference proteome</keyword>
<proteinExistence type="predicted"/>
<accession>A0A7Y0LA13</accession>
<dbReference type="RefSeq" id="WP_169102834.1">
    <property type="nucleotide sequence ID" value="NZ_JABBVZ010000129.1"/>
</dbReference>
<gene>
    <name evidence="1" type="ORF">HIJ39_20120</name>
</gene>
<organism evidence="1 2">
    <name type="scientific">Sulfobacillus harzensis</name>
    <dbReference type="NCBI Taxonomy" id="2729629"/>
    <lineage>
        <taxon>Bacteria</taxon>
        <taxon>Bacillati</taxon>
        <taxon>Bacillota</taxon>
        <taxon>Clostridia</taxon>
        <taxon>Eubacteriales</taxon>
        <taxon>Clostridiales Family XVII. Incertae Sedis</taxon>
        <taxon>Sulfobacillus</taxon>
    </lineage>
</organism>
<comment type="caution">
    <text evidence="1">The sequence shown here is derived from an EMBL/GenBank/DDBJ whole genome shotgun (WGS) entry which is preliminary data.</text>
</comment>